<sequence length="284" mass="31968">MAATRSLGSMQISIPGPTKKYPGRLGRWKYPRVETSSVPSESTDTIHVNTELDELRLRYIQLGSKYIKLQEEKELREKESLNQVRALEKVLVKNNKQLQQARATYVSLQKRYQEQCTLSEMYRGDLRAREERIRSLTDEAHMFETEIIRLRSENEQHPKHRDKVDPPGLPISGLKQVVAGEGMTTHVKCTCLASELNLSASATNLDTSANSSAEDQPVSVLANTRDANTSLLTFDDVSAGKQTHQITLSTPASYIYGTCALTSKSDRVVGPFRRGWTRDDERAL</sequence>
<accession>A0A5C3L9A9</accession>
<dbReference type="STRING" id="230819.A0A5C3L9A9"/>
<gene>
    <name evidence="2" type="ORF">FA15DRAFT_664381</name>
</gene>
<evidence type="ECO:0000256" key="1">
    <source>
        <dbReference type="SAM" id="Coils"/>
    </source>
</evidence>
<dbReference type="OrthoDB" id="432685at2759"/>
<reference evidence="2 3" key="1">
    <citation type="journal article" date="2019" name="Nat. Ecol. Evol.">
        <title>Megaphylogeny resolves global patterns of mushroom evolution.</title>
        <authorList>
            <person name="Varga T."/>
            <person name="Krizsan K."/>
            <person name="Foldi C."/>
            <person name="Dima B."/>
            <person name="Sanchez-Garcia M."/>
            <person name="Sanchez-Ramirez S."/>
            <person name="Szollosi G.J."/>
            <person name="Szarkandi J.G."/>
            <person name="Papp V."/>
            <person name="Albert L."/>
            <person name="Andreopoulos W."/>
            <person name="Angelini C."/>
            <person name="Antonin V."/>
            <person name="Barry K.W."/>
            <person name="Bougher N.L."/>
            <person name="Buchanan P."/>
            <person name="Buyck B."/>
            <person name="Bense V."/>
            <person name="Catcheside P."/>
            <person name="Chovatia M."/>
            <person name="Cooper J."/>
            <person name="Damon W."/>
            <person name="Desjardin D."/>
            <person name="Finy P."/>
            <person name="Geml J."/>
            <person name="Haridas S."/>
            <person name="Hughes K."/>
            <person name="Justo A."/>
            <person name="Karasinski D."/>
            <person name="Kautmanova I."/>
            <person name="Kiss B."/>
            <person name="Kocsube S."/>
            <person name="Kotiranta H."/>
            <person name="LaButti K.M."/>
            <person name="Lechner B.E."/>
            <person name="Liimatainen K."/>
            <person name="Lipzen A."/>
            <person name="Lukacs Z."/>
            <person name="Mihaltcheva S."/>
            <person name="Morgado L.N."/>
            <person name="Niskanen T."/>
            <person name="Noordeloos M.E."/>
            <person name="Ohm R.A."/>
            <person name="Ortiz-Santana B."/>
            <person name="Ovrebo C."/>
            <person name="Racz N."/>
            <person name="Riley R."/>
            <person name="Savchenko A."/>
            <person name="Shiryaev A."/>
            <person name="Soop K."/>
            <person name="Spirin V."/>
            <person name="Szebenyi C."/>
            <person name="Tomsovsky M."/>
            <person name="Tulloss R.E."/>
            <person name="Uehling J."/>
            <person name="Grigoriev I.V."/>
            <person name="Vagvolgyi C."/>
            <person name="Papp T."/>
            <person name="Martin F.M."/>
            <person name="Miettinen O."/>
            <person name="Hibbett D.S."/>
            <person name="Nagy L.G."/>
        </authorList>
    </citation>
    <scope>NUCLEOTIDE SEQUENCE [LARGE SCALE GENOMIC DNA]</scope>
    <source>
        <strain evidence="2 3">CBS 121175</strain>
    </source>
</reference>
<protein>
    <submittedName>
        <fullName evidence="2">Uncharacterized protein</fullName>
    </submittedName>
</protein>
<organism evidence="2 3">
    <name type="scientific">Coprinopsis marcescibilis</name>
    <name type="common">Agaric fungus</name>
    <name type="synonym">Psathyrella marcescibilis</name>
    <dbReference type="NCBI Taxonomy" id="230819"/>
    <lineage>
        <taxon>Eukaryota</taxon>
        <taxon>Fungi</taxon>
        <taxon>Dikarya</taxon>
        <taxon>Basidiomycota</taxon>
        <taxon>Agaricomycotina</taxon>
        <taxon>Agaricomycetes</taxon>
        <taxon>Agaricomycetidae</taxon>
        <taxon>Agaricales</taxon>
        <taxon>Agaricineae</taxon>
        <taxon>Psathyrellaceae</taxon>
        <taxon>Coprinopsis</taxon>
    </lineage>
</organism>
<evidence type="ECO:0000313" key="3">
    <source>
        <dbReference type="Proteomes" id="UP000307440"/>
    </source>
</evidence>
<dbReference type="EMBL" id="ML210151">
    <property type="protein sequence ID" value="TFK29073.1"/>
    <property type="molecule type" value="Genomic_DNA"/>
</dbReference>
<dbReference type="AlphaFoldDB" id="A0A5C3L9A9"/>
<keyword evidence="3" id="KW-1185">Reference proteome</keyword>
<name>A0A5C3L9A9_COPMA</name>
<keyword evidence="1" id="KW-0175">Coiled coil</keyword>
<proteinExistence type="predicted"/>
<feature type="coiled-coil region" evidence="1">
    <location>
        <begin position="52"/>
        <end position="153"/>
    </location>
</feature>
<dbReference type="Proteomes" id="UP000307440">
    <property type="component" value="Unassembled WGS sequence"/>
</dbReference>
<evidence type="ECO:0000313" key="2">
    <source>
        <dbReference type="EMBL" id="TFK29073.1"/>
    </source>
</evidence>